<comment type="caution">
    <text evidence="1">The sequence shown here is derived from an EMBL/GenBank/DDBJ whole genome shotgun (WGS) entry which is preliminary data.</text>
</comment>
<evidence type="ECO:0000313" key="2">
    <source>
        <dbReference type="Proteomes" id="UP001236569"/>
    </source>
</evidence>
<dbReference type="EMBL" id="JASHID010000005">
    <property type="protein sequence ID" value="MDI9864329.1"/>
    <property type="molecule type" value="Genomic_DNA"/>
</dbReference>
<dbReference type="RefSeq" id="WP_283369531.1">
    <property type="nucleotide sequence ID" value="NZ_JASHID010000005.1"/>
</dbReference>
<dbReference type="Proteomes" id="UP001236569">
    <property type="component" value="Unassembled WGS sequence"/>
</dbReference>
<evidence type="ECO:0000313" key="1">
    <source>
        <dbReference type="EMBL" id="MDI9864329.1"/>
    </source>
</evidence>
<proteinExistence type="predicted"/>
<sequence length="135" mass="15884">MSFYINVFYALVWASLRFTSAYTPKAKLFILREREFWGSSVSIIIQGKKITELSQNRYIEIELPAESTIIEISRNIQEKIEVKAVINLEANKTYYLKIYRELDYFKDQIMLGRLGAQSAQQELKHMKKYDFSAIP</sequence>
<protein>
    <submittedName>
        <fullName evidence="1">Uncharacterized protein</fullName>
    </submittedName>
</protein>
<keyword evidence="2" id="KW-1185">Reference proteome</keyword>
<organism evidence="1 2">
    <name type="scientific">Flectobacillus longus</name>
    <dbReference type="NCBI Taxonomy" id="2984207"/>
    <lineage>
        <taxon>Bacteria</taxon>
        <taxon>Pseudomonadati</taxon>
        <taxon>Bacteroidota</taxon>
        <taxon>Cytophagia</taxon>
        <taxon>Cytophagales</taxon>
        <taxon>Flectobacillaceae</taxon>
        <taxon>Flectobacillus</taxon>
    </lineage>
</organism>
<name>A0ABT6YL62_9BACT</name>
<reference evidence="1 2" key="1">
    <citation type="submission" date="2023-05" db="EMBL/GenBank/DDBJ databases">
        <title>Novel species of genus Flectobacillus isolated from stream in China.</title>
        <authorList>
            <person name="Lu H."/>
        </authorList>
    </citation>
    <scope>NUCLEOTIDE SEQUENCE [LARGE SCALE GENOMIC DNA]</scope>
    <source>
        <strain evidence="1 2">DC10W</strain>
    </source>
</reference>
<accession>A0ABT6YL62</accession>
<gene>
    <name evidence="1" type="ORF">QM480_08330</name>
</gene>